<accession>A0A6N7WMJ7</accession>
<proteinExistence type="predicted"/>
<dbReference type="Pfam" id="PF03610">
    <property type="entry name" value="EIIA-man"/>
    <property type="match status" value="1"/>
</dbReference>
<dbReference type="EMBL" id="VUNP01000003">
    <property type="protein sequence ID" value="MST53035.1"/>
    <property type="molecule type" value="Genomic_DNA"/>
</dbReference>
<dbReference type="GO" id="GO:0009401">
    <property type="term" value="P:phosphoenolpyruvate-dependent sugar phosphotransferase system"/>
    <property type="evidence" value="ECO:0007669"/>
    <property type="project" value="InterPro"/>
</dbReference>
<gene>
    <name evidence="3" type="ORF">FYJ82_00975</name>
    <name evidence="4" type="ORF">O6R09_03485</name>
</gene>
<dbReference type="Proteomes" id="UP001212085">
    <property type="component" value="Chromosome"/>
</dbReference>
<evidence type="ECO:0000313" key="5">
    <source>
        <dbReference type="Proteomes" id="UP000471052"/>
    </source>
</evidence>
<evidence type="ECO:0000256" key="1">
    <source>
        <dbReference type="ARBA" id="ARBA00022679"/>
    </source>
</evidence>
<sequence length="140" mass="15551">MVKVIIASHHKLADGMGDTLKYLVPSLTDIETISAYLDNEPIDSAVEAALGRCQDTEDVVVFTDLLGGSVNQEFVRQLKPNVHVIAGMNLPIIMTLLLQLENQPLSEELITQSIEEAKNQIIYVNQFLKESVDDLDEDEL</sequence>
<dbReference type="EMBL" id="CP114883">
    <property type="protein sequence ID" value="WBB06996.1"/>
    <property type="molecule type" value="Genomic_DNA"/>
</dbReference>
<dbReference type="PANTHER" id="PTHR33799:SF1">
    <property type="entry name" value="PTS SYSTEM MANNOSE-SPECIFIC EIIAB COMPONENT-RELATED"/>
    <property type="match status" value="1"/>
</dbReference>
<organism evidence="3 5">
    <name type="scientific">Streptococcus alactolyticus</name>
    <dbReference type="NCBI Taxonomy" id="29389"/>
    <lineage>
        <taxon>Bacteria</taxon>
        <taxon>Bacillati</taxon>
        <taxon>Bacillota</taxon>
        <taxon>Bacilli</taxon>
        <taxon>Lactobacillales</taxon>
        <taxon>Streptococcaceae</taxon>
        <taxon>Streptococcus</taxon>
    </lineage>
</organism>
<evidence type="ECO:0000313" key="6">
    <source>
        <dbReference type="Proteomes" id="UP001212085"/>
    </source>
</evidence>
<dbReference type="PROSITE" id="PS51096">
    <property type="entry name" value="PTS_EIIA_TYPE_4"/>
    <property type="match status" value="1"/>
</dbReference>
<reference evidence="3 5" key="1">
    <citation type="submission" date="2019-08" db="EMBL/GenBank/DDBJ databases">
        <title>In-depth cultivation of the pig gut microbiome towards novel bacterial diversity and tailored functional studies.</title>
        <authorList>
            <person name="Wylensek D."/>
            <person name="Hitch T.C.A."/>
            <person name="Clavel T."/>
        </authorList>
    </citation>
    <scope>NUCLEOTIDE SEQUENCE [LARGE SCALE GENOMIC DNA]</scope>
    <source>
        <strain evidence="3 5">BL-178-WT-3A</strain>
    </source>
</reference>
<dbReference type="InterPro" id="IPR051471">
    <property type="entry name" value="Bacterial_PTS_sugar_comp"/>
</dbReference>
<keyword evidence="1" id="KW-0808">Transferase</keyword>
<dbReference type="SUPFAM" id="SSF53062">
    <property type="entry name" value="PTS system fructose IIA component-like"/>
    <property type="match status" value="1"/>
</dbReference>
<dbReference type="GO" id="GO:0016740">
    <property type="term" value="F:transferase activity"/>
    <property type="evidence" value="ECO:0007669"/>
    <property type="project" value="UniProtKB-KW"/>
</dbReference>
<evidence type="ECO:0000259" key="2">
    <source>
        <dbReference type="PROSITE" id="PS51096"/>
    </source>
</evidence>
<dbReference type="RefSeq" id="WP_154454265.1">
    <property type="nucleotide sequence ID" value="NZ_BRXN01000012.1"/>
</dbReference>
<protein>
    <submittedName>
        <fullName evidence="3">PTS N-acetylglucosamine transporter subunit IIBC</fullName>
    </submittedName>
</protein>
<evidence type="ECO:0000313" key="4">
    <source>
        <dbReference type="EMBL" id="WBB06996.1"/>
    </source>
</evidence>
<keyword evidence="6" id="KW-1185">Reference proteome</keyword>
<feature type="domain" description="PTS EIIA type-4" evidence="2">
    <location>
        <begin position="1"/>
        <end position="121"/>
    </location>
</feature>
<dbReference type="Proteomes" id="UP000471052">
    <property type="component" value="Unassembled WGS sequence"/>
</dbReference>
<dbReference type="GO" id="GO:0016020">
    <property type="term" value="C:membrane"/>
    <property type="evidence" value="ECO:0007669"/>
    <property type="project" value="InterPro"/>
</dbReference>
<evidence type="ECO:0000313" key="3">
    <source>
        <dbReference type="EMBL" id="MST53035.1"/>
    </source>
</evidence>
<dbReference type="PANTHER" id="PTHR33799">
    <property type="entry name" value="PTS PERMEASE-RELATED-RELATED"/>
    <property type="match status" value="1"/>
</dbReference>
<dbReference type="OrthoDB" id="6578004at2"/>
<dbReference type="InterPro" id="IPR036662">
    <property type="entry name" value="PTS_EIIA_man-typ_sf"/>
</dbReference>
<dbReference type="InterPro" id="IPR004701">
    <property type="entry name" value="PTS_EIIA_man-typ"/>
</dbReference>
<dbReference type="AlphaFoldDB" id="A0A6N7WMJ7"/>
<reference evidence="4 6" key="2">
    <citation type="submission" date="2022-12" db="EMBL/GenBank/DDBJ databases">
        <title>Streptococcus alactolyticus LGM, complete genome.</title>
        <authorList>
            <person name="Liu Z."/>
            <person name="Mu C."/>
            <person name="Zhu W."/>
        </authorList>
    </citation>
    <scope>NUCLEOTIDE SEQUENCE [LARGE SCALE GENOMIC DNA]</scope>
    <source>
        <strain evidence="4 6">LGM</strain>
    </source>
</reference>
<dbReference type="Gene3D" id="3.40.50.510">
    <property type="entry name" value="Phosphotransferase system, mannose-type IIA component"/>
    <property type="match status" value="1"/>
</dbReference>
<dbReference type="GeneID" id="99637224"/>
<name>A0A6N7WMJ7_STRAY</name>